<dbReference type="PANTHER" id="PTHR10638:SF26">
    <property type="entry name" value="AMINE OXIDASE"/>
    <property type="match status" value="1"/>
</dbReference>
<evidence type="ECO:0000256" key="1">
    <source>
        <dbReference type="ARBA" id="ARBA00001973"/>
    </source>
</evidence>
<dbReference type="InterPro" id="IPR015800">
    <property type="entry name" value="Cu_amine_oxidase_N2"/>
</dbReference>
<dbReference type="AlphaFoldDB" id="A0A8C6R8L8"/>
<dbReference type="Proteomes" id="UP000694381">
    <property type="component" value="Unassembled WGS sequence"/>
</dbReference>
<dbReference type="EC" id="1.4.3.-" evidence="9"/>
<evidence type="ECO:0000259" key="11">
    <source>
        <dbReference type="Pfam" id="PF01179"/>
    </source>
</evidence>
<protein>
    <recommendedName>
        <fullName evidence="9">Amine oxidase</fullName>
        <ecNumber evidence="9">1.4.3.-</ecNumber>
    </recommendedName>
</protein>
<comment type="cofactor">
    <cofactor evidence="9">
        <name>Cu cation</name>
        <dbReference type="ChEBI" id="CHEBI:23378"/>
    </cofactor>
    <text evidence="9">Contains 1 topaquinone per subunit.</text>
</comment>
<evidence type="ECO:0000256" key="10">
    <source>
        <dbReference type="SAM" id="SignalP"/>
    </source>
</evidence>
<keyword evidence="6 9" id="KW-0186">Copper</keyword>
<dbReference type="SUPFAM" id="SSF54416">
    <property type="entry name" value="Amine oxidase N-terminal region"/>
    <property type="match status" value="2"/>
</dbReference>
<feature type="chain" id="PRO_5045827842" description="Amine oxidase" evidence="10">
    <location>
        <begin position="31"/>
        <end position="697"/>
    </location>
</feature>
<comment type="similarity">
    <text evidence="2 9">Belongs to the copper/topaquinone oxidase family.</text>
</comment>
<feature type="domain" description="Copper amine oxidase N3-terminal" evidence="13">
    <location>
        <begin position="152"/>
        <end position="252"/>
    </location>
</feature>
<evidence type="ECO:0000256" key="4">
    <source>
        <dbReference type="ARBA" id="ARBA00022772"/>
    </source>
</evidence>
<feature type="active site" description="Proton acceptor" evidence="7">
    <location>
        <position position="379"/>
    </location>
</feature>
<dbReference type="PROSITE" id="PS01164">
    <property type="entry name" value="COPPER_AMINE_OXID_1"/>
    <property type="match status" value="1"/>
</dbReference>
<evidence type="ECO:0000256" key="2">
    <source>
        <dbReference type="ARBA" id="ARBA00007983"/>
    </source>
</evidence>
<dbReference type="GO" id="GO:0005886">
    <property type="term" value="C:plasma membrane"/>
    <property type="evidence" value="ECO:0007669"/>
    <property type="project" value="UniProtKB-SubCell"/>
</dbReference>
<evidence type="ECO:0000256" key="7">
    <source>
        <dbReference type="PIRSR" id="PIRSR600269-50"/>
    </source>
</evidence>
<dbReference type="InterPro" id="IPR049948">
    <property type="entry name" value="Cu_Am_ox_TPQ-bd"/>
</dbReference>
<evidence type="ECO:0000259" key="13">
    <source>
        <dbReference type="Pfam" id="PF02728"/>
    </source>
</evidence>
<keyword evidence="5 9" id="KW-0560">Oxidoreductase</keyword>
<feature type="active site" description="Schiff-base intermediate with substrate; via topaquinone" evidence="7">
    <location>
        <position position="467"/>
    </location>
</feature>
<dbReference type="InterPro" id="IPR016182">
    <property type="entry name" value="Cu_amine_oxidase_N-reg"/>
</dbReference>
<dbReference type="GO" id="GO:0008131">
    <property type="term" value="F:primary methylamine oxidase activity"/>
    <property type="evidence" value="ECO:0007669"/>
    <property type="project" value="InterPro"/>
</dbReference>
<dbReference type="GO" id="GO:0005507">
    <property type="term" value="F:copper ion binding"/>
    <property type="evidence" value="ECO:0007669"/>
    <property type="project" value="InterPro"/>
</dbReference>
<name>A0A8C6R8L8_NANGA</name>
<reference evidence="14" key="2">
    <citation type="submission" date="2025-09" db="UniProtKB">
        <authorList>
            <consortium name="Ensembl"/>
        </authorList>
    </citation>
    <scope>IDENTIFICATION</scope>
</reference>
<keyword evidence="15" id="KW-1185">Reference proteome</keyword>
<evidence type="ECO:0000256" key="3">
    <source>
        <dbReference type="ARBA" id="ARBA00022723"/>
    </source>
</evidence>
<dbReference type="Gene3D" id="3.10.450.40">
    <property type="match status" value="2"/>
</dbReference>
<dbReference type="Ensembl" id="ENSNGAT00000020352.1">
    <property type="protein sequence ID" value="ENSNGAP00000014756.1"/>
    <property type="gene ID" value="ENSNGAG00000015976.1"/>
</dbReference>
<dbReference type="InterPro" id="IPR015802">
    <property type="entry name" value="Cu_amine_oxidase_N3"/>
</dbReference>
<dbReference type="Pfam" id="PF02728">
    <property type="entry name" value="Cu_amine_oxidN3"/>
    <property type="match status" value="1"/>
</dbReference>
<proteinExistence type="inferred from homology"/>
<dbReference type="InterPro" id="IPR000269">
    <property type="entry name" value="Cu_amine_oxidase"/>
</dbReference>
<dbReference type="GeneTree" id="ENSGT00950000183207"/>
<dbReference type="GO" id="GO:0005576">
    <property type="term" value="C:extracellular region"/>
    <property type="evidence" value="ECO:0007669"/>
    <property type="project" value="UniProtKB-SubCell"/>
</dbReference>
<dbReference type="GO" id="GO:0008201">
    <property type="term" value="F:heparin binding"/>
    <property type="evidence" value="ECO:0007669"/>
    <property type="project" value="UniProtKB-KW"/>
</dbReference>
<keyword evidence="10" id="KW-0732">Signal</keyword>
<dbReference type="Pfam" id="PF01179">
    <property type="entry name" value="Cu_amine_oxid"/>
    <property type="match status" value="1"/>
</dbReference>
<evidence type="ECO:0000256" key="8">
    <source>
        <dbReference type="PIRSR" id="PIRSR600269-51"/>
    </source>
</evidence>
<dbReference type="Pfam" id="PF02727">
    <property type="entry name" value="Cu_amine_oxidN2"/>
    <property type="match status" value="1"/>
</dbReference>
<comment type="PTM">
    <text evidence="8 9">Topaquinone (TPQ) is generated by copper-dependent autoxidation of a specific tyrosyl residue.</text>
</comment>
<feature type="domain" description="Copper amine oxidase N2-terminal" evidence="12">
    <location>
        <begin position="51"/>
        <end position="135"/>
    </location>
</feature>
<accession>A0A8C6R8L8</accession>
<keyword evidence="4 7" id="KW-0801">TPQ</keyword>
<dbReference type="GO" id="GO:0046677">
    <property type="term" value="P:response to antibiotic"/>
    <property type="evidence" value="ECO:0007669"/>
    <property type="project" value="TreeGrafter"/>
</dbReference>
<keyword evidence="3 9" id="KW-0479">Metal-binding</keyword>
<dbReference type="Gene3D" id="2.70.98.20">
    <property type="entry name" value="Copper amine oxidase, catalytic domain"/>
    <property type="match status" value="1"/>
</dbReference>
<evidence type="ECO:0000313" key="14">
    <source>
        <dbReference type="Ensembl" id="ENSNGAP00000014756.1"/>
    </source>
</evidence>
<dbReference type="InterPro" id="IPR036460">
    <property type="entry name" value="Cu_amine_oxidase_C_sf"/>
</dbReference>
<comment type="cofactor">
    <cofactor evidence="1">
        <name>Cu(2+)</name>
        <dbReference type="ChEBI" id="CHEBI:29036"/>
    </cofactor>
</comment>
<feature type="signal peptide" evidence="10">
    <location>
        <begin position="1"/>
        <end position="30"/>
    </location>
</feature>
<evidence type="ECO:0000256" key="9">
    <source>
        <dbReference type="RuleBase" id="RU000672"/>
    </source>
</evidence>
<dbReference type="PRINTS" id="PR00766">
    <property type="entry name" value="CUDAOXIDASE"/>
</dbReference>
<evidence type="ECO:0000259" key="12">
    <source>
        <dbReference type="Pfam" id="PF02727"/>
    </source>
</evidence>
<evidence type="ECO:0000256" key="5">
    <source>
        <dbReference type="ARBA" id="ARBA00023002"/>
    </source>
</evidence>
<sequence>MLPSEAMGLAQRHLELGWVTAILVLQVAMAERPAWTLNGKPRVFWDLSAYELKAVHSFLMNRKELDLQPSKTPTLAKNSVFLIELLLPRKKDVLDFLVEEADCPVREARVVIFFGAQKHPNVTEFAVGPLPWPFYMRELSSGPGQHPLWASRPMSKAEYSLLYQTLKEATKPLHQFFLDITDYSLEDCNGRCLTFTYVAPHGLVSGQRRSWFILQRYMEGHFLQPTGLEVLVDHGSTNVQDWRVVQVWYNGRFYNSSEDLAQKYAEGEVSIVVLQDPLPSSQEEPLLSPSSEPQGKFPTPINEAGPHVVQSHLPSYSLEDNTVIYGKWSFSFLLRISSGLQILNAHFKNKSIAYEVSVQEAVALYGGHTPVGMQTKYRDVDWALGRVTRELSPGIDCPDTATFLDAIHYYDTDEPVSYPRALCLFEMPTGMPLPTHFNSNFSGNFNSDARPKSHILVLRTTSTVYNYDYIWDFIFYPNGVMESKMHATGSVHSTFYTSEEMSHNSHLHSHLFGDIHTHLVHYRIDLDIAGTTNSFQTLQIGREHINQINYTHEYQAAFDFERTLPKYLVFSSPQKNLWGHRHSYHLQIHSKIKQEQLPVWQEDQGITWARYPLAVTTYQESELSSSSIYNRDDPWDPPVVFEDFIQNNEHIENKDLVAWVTVGFQHSPHSEDVPNTATPGNSVGFVLQPFNFFHGIQ</sequence>
<dbReference type="GO" id="GO:0009308">
    <property type="term" value="P:amine metabolic process"/>
    <property type="evidence" value="ECO:0007669"/>
    <property type="project" value="UniProtKB-UniRule"/>
</dbReference>
<dbReference type="GO" id="GO:0048038">
    <property type="term" value="F:quinone binding"/>
    <property type="evidence" value="ECO:0007669"/>
    <property type="project" value="InterPro"/>
</dbReference>
<evidence type="ECO:0000256" key="6">
    <source>
        <dbReference type="ARBA" id="ARBA00023008"/>
    </source>
</evidence>
<gene>
    <name evidence="14" type="primary">LOC103745358</name>
</gene>
<evidence type="ECO:0000313" key="15">
    <source>
        <dbReference type="Proteomes" id="UP000694381"/>
    </source>
</evidence>
<feature type="domain" description="Copper amine oxidase catalytic" evidence="11">
    <location>
        <begin position="306"/>
        <end position="694"/>
    </location>
</feature>
<dbReference type="InterPro" id="IPR015798">
    <property type="entry name" value="Cu_amine_oxidase_C"/>
</dbReference>
<dbReference type="SUPFAM" id="SSF49998">
    <property type="entry name" value="Amine oxidase catalytic domain"/>
    <property type="match status" value="1"/>
</dbReference>
<dbReference type="GO" id="GO:0050232">
    <property type="term" value="F:putrescine oxidase activity"/>
    <property type="evidence" value="ECO:0007669"/>
    <property type="project" value="UniProtKB-ARBA"/>
</dbReference>
<reference evidence="14" key="1">
    <citation type="submission" date="2025-08" db="UniProtKB">
        <authorList>
            <consortium name="Ensembl"/>
        </authorList>
    </citation>
    <scope>IDENTIFICATION</scope>
</reference>
<feature type="modified residue" description="2',4',5'-topaquinone" evidence="8">
    <location>
        <position position="467"/>
    </location>
</feature>
<organism evidence="14 15">
    <name type="scientific">Nannospalax galili</name>
    <name type="common">Northern Israeli blind subterranean mole rat</name>
    <name type="synonym">Spalax galili</name>
    <dbReference type="NCBI Taxonomy" id="1026970"/>
    <lineage>
        <taxon>Eukaryota</taxon>
        <taxon>Metazoa</taxon>
        <taxon>Chordata</taxon>
        <taxon>Craniata</taxon>
        <taxon>Vertebrata</taxon>
        <taxon>Euteleostomi</taxon>
        <taxon>Mammalia</taxon>
        <taxon>Eutheria</taxon>
        <taxon>Euarchontoglires</taxon>
        <taxon>Glires</taxon>
        <taxon>Rodentia</taxon>
        <taxon>Myomorpha</taxon>
        <taxon>Muroidea</taxon>
        <taxon>Spalacidae</taxon>
        <taxon>Spalacinae</taxon>
        <taxon>Nannospalax</taxon>
    </lineage>
</organism>
<dbReference type="OMA" id="YNGQLFY"/>
<dbReference type="PANTHER" id="PTHR10638">
    <property type="entry name" value="COPPER AMINE OXIDASE"/>
    <property type="match status" value="1"/>
</dbReference>